<keyword evidence="2" id="KW-1185">Reference proteome</keyword>
<organism evidence="1 2">
    <name type="scientific">Tachysurus vachellii</name>
    <name type="common">Darkbarbel catfish</name>
    <name type="synonym">Pelteobagrus vachellii</name>
    <dbReference type="NCBI Taxonomy" id="175792"/>
    <lineage>
        <taxon>Eukaryota</taxon>
        <taxon>Metazoa</taxon>
        <taxon>Chordata</taxon>
        <taxon>Craniata</taxon>
        <taxon>Vertebrata</taxon>
        <taxon>Euteleostomi</taxon>
        <taxon>Actinopterygii</taxon>
        <taxon>Neopterygii</taxon>
        <taxon>Teleostei</taxon>
        <taxon>Ostariophysi</taxon>
        <taxon>Siluriformes</taxon>
        <taxon>Bagridae</taxon>
        <taxon>Tachysurus</taxon>
    </lineage>
</organism>
<proteinExistence type="predicted"/>
<evidence type="ECO:0000313" key="1">
    <source>
        <dbReference type="EMBL" id="KAK2853157.1"/>
    </source>
</evidence>
<sequence length="124" mass="14556">MLHFHPVKIGDKSHEIKTPQRGDLERDLEFVLTFRWKSFMRNDPKDWGVLPCSVPEFCSVLFQCSTLQVFGDNEEMRNCENQENHQILVNVKPQTRACVIASSAFIFDAETSRTQRGRSRRRKR</sequence>
<accession>A0AA88T3Y9</accession>
<gene>
    <name evidence="1" type="ORF">Q7C36_008358</name>
</gene>
<name>A0AA88T3Y9_TACVA</name>
<dbReference type="Proteomes" id="UP001187315">
    <property type="component" value="Unassembled WGS sequence"/>
</dbReference>
<protein>
    <submittedName>
        <fullName evidence="1">Uncharacterized protein</fullName>
    </submittedName>
</protein>
<evidence type="ECO:0000313" key="2">
    <source>
        <dbReference type="Proteomes" id="UP001187315"/>
    </source>
</evidence>
<reference evidence="1" key="1">
    <citation type="submission" date="2023-08" db="EMBL/GenBank/DDBJ databases">
        <title>Pelteobagrus vachellii genome.</title>
        <authorList>
            <person name="Liu H."/>
        </authorList>
    </citation>
    <scope>NUCLEOTIDE SEQUENCE</scope>
    <source>
        <strain evidence="1">PRFRI_2022a</strain>
        <tissue evidence="1">Muscle</tissue>
    </source>
</reference>
<dbReference type="AlphaFoldDB" id="A0AA88T3Y9"/>
<comment type="caution">
    <text evidence="1">The sequence shown here is derived from an EMBL/GenBank/DDBJ whole genome shotgun (WGS) entry which is preliminary data.</text>
</comment>
<dbReference type="EMBL" id="JAVHJS010000007">
    <property type="protein sequence ID" value="KAK2853157.1"/>
    <property type="molecule type" value="Genomic_DNA"/>
</dbReference>